<dbReference type="Gramene" id="ERN10083">
    <property type="protein sequence ID" value="ERN10083"/>
    <property type="gene ID" value="AMTR_s00013p00259150"/>
</dbReference>
<reference evidence="2" key="1">
    <citation type="journal article" date="2013" name="Science">
        <title>The Amborella genome and the evolution of flowering plants.</title>
        <authorList>
            <consortium name="Amborella Genome Project"/>
        </authorList>
    </citation>
    <scope>NUCLEOTIDE SEQUENCE [LARGE SCALE GENOMIC DNA]</scope>
</reference>
<proteinExistence type="predicted"/>
<gene>
    <name evidence="1" type="ORF">AMTR_s00013p00259150</name>
</gene>
<dbReference type="EMBL" id="KI392979">
    <property type="protein sequence ID" value="ERN10083.1"/>
    <property type="molecule type" value="Genomic_DNA"/>
</dbReference>
<name>W1PPT7_AMBTC</name>
<dbReference type="HOGENOM" id="CLU_2625241_0_0_1"/>
<keyword evidence="2" id="KW-1185">Reference proteome</keyword>
<dbReference type="Proteomes" id="UP000017836">
    <property type="component" value="Unassembled WGS sequence"/>
</dbReference>
<sequence length="78" mass="9378">MGRELRVGMEVERRAEDGFFKREDVCKTVRCVMVEVDKEPGKRVREKHERLKQFLLDDKVQCRMFEEDFVKKPCCLLV</sequence>
<organism evidence="1 2">
    <name type="scientific">Amborella trichopoda</name>
    <dbReference type="NCBI Taxonomy" id="13333"/>
    <lineage>
        <taxon>Eukaryota</taxon>
        <taxon>Viridiplantae</taxon>
        <taxon>Streptophyta</taxon>
        <taxon>Embryophyta</taxon>
        <taxon>Tracheophyta</taxon>
        <taxon>Spermatophyta</taxon>
        <taxon>Magnoliopsida</taxon>
        <taxon>Amborellales</taxon>
        <taxon>Amborellaceae</taxon>
        <taxon>Amborella</taxon>
    </lineage>
</organism>
<accession>W1PPT7</accession>
<protein>
    <submittedName>
        <fullName evidence="1">Uncharacterized protein</fullName>
    </submittedName>
</protein>
<evidence type="ECO:0000313" key="1">
    <source>
        <dbReference type="EMBL" id="ERN10083.1"/>
    </source>
</evidence>
<evidence type="ECO:0000313" key="2">
    <source>
        <dbReference type="Proteomes" id="UP000017836"/>
    </source>
</evidence>
<dbReference type="AlphaFoldDB" id="W1PPT7"/>